<dbReference type="Ensembl" id="ENSSVLT00005036338.1">
    <property type="protein sequence ID" value="ENSSVLP00005032769.1"/>
    <property type="gene ID" value="ENSSVLG00005025690.1"/>
</dbReference>
<keyword evidence="2" id="KW-1185">Reference proteome</keyword>
<dbReference type="SUPFAM" id="SSF56235">
    <property type="entry name" value="N-terminal nucleophile aminohydrolases (Ntn hydrolases)"/>
    <property type="match status" value="1"/>
</dbReference>
<sequence>MALASVLERLLPVNWHGFFRFGSPADFLDLGPGSSSDGLSLAVPGRGVPEEGHIEMLHGTIQAFKFQHEVIVAADSQATVAGPWPLHVDSERNQISGAIFSVGSGSVYAYGLMDQGYSYNLDMKQAYIYRDAYSGGAIHLYHVLEGGWIHVSSDSIADLHDKYSSIPEKCKKICCEFIIPNKRVHRDNWGYKHYTKFNNSAIYE</sequence>
<dbReference type="OrthoDB" id="37597at2759"/>
<accession>A0A8D2DZY0</accession>
<dbReference type="Gene3D" id="3.60.20.10">
    <property type="entry name" value="Glutamine Phosphoribosylpyrophosphate, subunit 1, domain 1"/>
    <property type="match status" value="1"/>
</dbReference>
<protein>
    <submittedName>
        <fullName evidence="1">Uncharacterized protein</fullName>
    </submittedName>
</protein>
<reference evidence="1" key="1">
    <citation type="submission" date="2025-08" db="UniProtKB">
        <authorList>
            <consortium name="Ensembl"/>
        </authorList>
    </citation>
    <scope>IDENTIFICATION</scope>
</reference>
<name>A0A8D2DZY0_SCIVU</name>
<evidence type="ECO:0000313" key="1">
    <source>
        <dbReference type="Ensembl" id="ENSSVLP00005032769.1"/>
    </source>
</evidence>
<dbReference type="GeneTree" id="ENSGT00940000157841"/>
<organism evidence="1 2">
    <name type="scientific">Sciurus vulgaris</name>
    <name type="common">Eurasian red squirrel</name>
    <dbReference type="NCBI Taxonomy" id="55149"/>
    <lineage>
        <taxon>Eukaryota</taxon>
        <taxon>Metazoa</taxon>
        <taxon>Chordata</taxon>
        <taxon>Craniata</taxon>
        <taxon>Vertebrata</taxon>
        <taxon>Euteleostomi</taxon>
        <taxon>Mammalia</taxon>
        <taxon>Eutheria</taxon>
        <taxon>Euarchontoglires</taxon>
        <taxon>Glires</taxon>
        <taxon>Rodentia</taxon>
        <taxon>Sciuromorpha</taxon>
        <taxon>Sciuridae</taxon>
        <taxon>Sciurinae</taxon>
        <taxon>Sciurini</taxon>
        <taxon>Sciurus</taxon>
    </lineage>
</organism>
<dbReference type="AlphaFoldDB" id="A0A8D2DZY0"/>
<dbReference type="Proteomes" id="UP000694564">
    <property type="component" value="Chromosome 19"/>
</dbReference>
<reference evidence="1" key="2">
    <citation type="submission" date="2025-09" db="UniProtKB">
        <authorList>
            <consortium name="Ensembl"/>
        </authorList>
    </citation>
    <scope>IDENTIFICATION</scope>
</reference>
<evidence type="ECO:0000313" key="2">
    <source>
        <dbReference type="Proteomes" id="UP000694564"/>
    </source>
</evidence>
<dbReference type="InterPro" id="IPR029055">
    <property type="entry name" value="Ntn_hydrolases_N"/>
</dbReference>
<proteinExistence type="predicted"/>